<gene>
    <name evidence="8" type="ORF">V4F39_10900</name>
</gene>
<dbReference type="PANTHER" id="PTHR30329:SF21">
    <property type="entry name" value="LIPOPROTEIN YIAD-RELATED"/>
    <property type="match status" value="1"/>
</dbReference>
<dbReference type="Gene3D" id="3.30.1330.60">
    <property type="entry name" value="OmpA-like domain"/>
    <property type="match status" value="1"/>
</dbReference>
<accession>A0AAW9QGA2</accession>
<feature type="region of interest" description="Disordered" evidence="5">
    <location>
        <begin position="156"/>
        <end position="188"/>
    </location>
</feature>
<dbReference type="PROSITE" id="PS51123">
    <property type="entry name" value="OMPA_2"/>
    <property type="match status" value="1"/>
</dbReference>
<dbReference type="PRINTS" id="PR01021">
    <property type="entry name" value="OMPADOMAIN"/>
</dbReference>
<dbReference type="SUPFAM" id="SSF103088">
    <property type="entry name" value="OmpA-like"/>
    <property type="match status" value="1"/>
</dbReference>
<evidence type="ECO:0000256" key="5">
    <source>
        <dbReference type="SAM" id="MobiDB-lite"/>
    </source>
</evidence>
<dbReference type="InterPro" id="IPR036737">
    <property type="entry name" value="OmpA-like_sf"/>
</dbReference>
<feature type="domain" description="OmpA-like" evidence="7">
    <location>
        <begin position="72"/>
        <end position="188"/>
    </location>
</feature>
<evidence type="ECO:0000256" key="3">
    <source>
        <dbReference type="ARBA" id="ARBA00023237"/>
    </source>
</evidence>
<dbReference type="CDD" id="cd07185">
    <property type="entry name" value="OmpA_C-like"/>
    <property type="match status" value="1"/>
</dbReference>
<dbReference type="PANTHER" id="PTHR30329">
    <property type="entry name" value="STATOR ELEMENT OF FLAGELLAR MOTOR COMPLEX"/>
    <property type="match status" value="1"/>
</dbReference>
<keyword evidence="9" id="KW-1185">Reference proteome</keyword>
<evidence type="ECO:0000256" key="1">
    <source>
        <dbReference type="ARBA" id="ARBA00004442"/>
    </source>
</evidence>
<name>A0AAW9QGA2_9BURK</name>
<dbReference type="Pfam" id="PF00691">
    <property type="entry name" value="OmpA"/>
    <property type="match status" value="1"/>
</dbReference>
<comment type="subcellular location">
    <subcellularLocation>
        <location evidence="1">Cell outer membrane</location>
    </subcellularLocation>
</comment>
<keyword evidence="3" id="KW-0998">Cell outer membrane</keyword>
<feature type="region of interest" description="Disordered" evidence="5">
    <location>
        <begin position="52"/>
        <end position="78"/>
    </location>
</feature>
<dbReference type="AlphaFoldDB" id="A0AAW9QGA2"/>
<dbReference type="InterPro" id="IPR050330">
    <property type="entry name" value="Bact_OuterMem_StrucFunc"/>
</dbReference>
<feature type="signal peptide" evidence="6">
    <location>
        <begin position="1"/>
        <end position="23"/>
    </location>
</feature>
<evidence type="ECO:0000256" key="2">
    <source>
        <dbReference type="ARBA" id="ARBA00023136"/>
    </source>
</evidence>
<evidence type="ECO:0000256" key="4">
    <source>
        <dbReference type="PROSITE-ProRule" id="PRU00473"/>
    </source>
</evidence>
<evidence type="ECO:0000313" key="9">
    <source>
        <dbReference type="Proteomes" id="UP001336250"/>
    </source>
</evidence>
<organism evidence="8 9">
    <name type="scientific">Aquincola agrisoli</name>
    <dbReference type="NCBI Taxonomy" id="3119538"/>
    <lineage>
        <taxon>Bacteria</taxon>
        <taxon>Pseudomonadati</taxon>
        <taxon>Pseudomonadota</taxon>
        <taxon>Betaproteobacteria</taxon>
        <taxon>Burkholderiales</taxon>
        <taxon>Sphaerotilaceae</taxon>
        <taxon>Aquincola</taxon>
    </lineage>
</organism>
<keyword evidence="6" id="KW-0732">Signal</keyword>
<dbReference type="RefSeq" id="WP_332289395.1">
    <property type="nucleotide sequence ID" value="NZ_JAZIBG010000024.1"/>
</dbReference>
<reference evidence="8 9" key="1">
    <citation type="submission" date="2024-02" db="EMBL/GenBank/DDBJ databases">
        <title>Genome sequence of Aquincola sp. MAHUQ-54.</title>
        <authorList>
            <person name="Huq M.A."/>
        </authorList>
    </citation>
    <scope>NUCLEOTIDE SEQUENCE [LARGE SCALE GENOMIC DNA]</scope>
    <source>
        <strain evidence="8 9">MAHUQ-54</strain>
    </source>
</reference>
<feature type="chain" id="PRO_5043679045" evidence="6">
    <location>
        <begin position="24"/>
        <end position="188"/>
    </location>
</feature>
<evidence type="ECO:0000256" key="6">
    <source>
        <dbReference type="SAM" id="SignalP"/>
    </source>
</evidence>
<sequence length="188" mass="19631">MKHRTFHLLSGLALAGATGLASAQATPAEPMLRSGDVTESALVDALAIDAPEPPADAKTRGFRPAVRPAGSKPAGPGKASLLITFPTNSAELTADTKAALDTVAKALQSDKLAGFGFRVEGHADPRGQADHNMTLSQARAQAVVDYLVNQRGVLPERLAPQGKGSTELADPQRPDAPENRRVTIVTNR</sequence>
<evidence type="ECO:0000313" key="8">
    <source>
        <dbReference type="EMBL" id="MEF7614417.1"/>
    </source>
</evidence>
<evidence type="ECO:0000259" key="7">
    <source>
        <dbReference type="PROSITE" id="PS51123"/>
    </source>
</evidence>
<keyword evidence="2 4" id="KW-0472">Membrane</keyword>
<proteinExistence type="predicted"/>
<dbReference type="Proteomes" id="UP001336250">
    <property type="component" value="Unassembled WGS sequence"/>
</dbReference>
<comment type="caution">
    <text evidence="8">The sequence shown here is derived from an EMBL/GenBank/DDBJ whole genome shotgun (WGS) entry which is preliminary data.</text>
</comment>
<dbReference type="GO" id="GO:0009279">
    <property type="term" value="C:cell outer membrane"/>
    <property type="evidence" value="ECO:0007669"/>
    <property type="project" value="UniProtKB-SubCell"/>
</dbReference>
<dbReference type="InterPro" id="IPR006665">
    <property type="entry name" value="OmpA-like"/>
</dbReference>
<dbReference type="InterPro" id="IPR006664">
    <property type="entry name" value="OMP_bac"/>
</dbReference>
<dbReference type="EMBL" id="JAZIBG010000024">
    <property type="protein sequence ID" value="MEF7614417.1"/>
    <property type="molecule type" value="Genomic_DNA"/>
</dbReference>
<feature type="compositionally biased region" description="Basic and acidic residues" evidence="5">
    <location>
        <begin position="170"/>
        <end position="181"/>
    </location>
</feature>
<protein>
    <submittedName>
        <fullName evidence="8">OmpA family protein</fullName>
    </submittedName>
</protein>